<dbReference type="SUPFAM" id="SSF101874">
    <property type="entry name" value="YceI-like"/>
    <property type="match status" value="1"/>
</dbReference>
<keyword evidence="1" id="KW-0732">Signal</keyword>
<dbReference type="Proteomes" id="UP000562492">
    <property type="component" value="Unassembled WGS sequence"/>
</dbReference>
<gene>
    <name evidence="3" type="ORF">HNP33_002594</name>
</gene>
<feature type="domain" description="Lipid/polyisoprenoid-binding YceI-like" evidence="2">
    <location>
        <begin position="26"/>
        <end position="186"/>
    </location>
</feature>
<name>A0ABR6RH82_9BURK</name>
<reference evidence="3 4" key="1">
    <citation type="submission" date="2020-08" db="EMBL/GenBank/DDBJ databases">
        <title>Functional genomics of gut bacteria from endangered species of beetles.</title>
        <authorList>
            <person name="Carlos-Shanley C."/>
        </authorList>
    </citation>
    <scope>NUCLEOTIDE SEQUENCE [LARGE SCALE GENOMIC DNA]</scope>
    <source>
        <strain evidence="3 4">S00124</strain>
    </source>
</reference>
<evidence type="ECO:0000259" key="2">
    <source>
        <dbReference type="SMART" id="SM00867"/>
    </source>
</evidence>
<evidence type="ECO:0000313" key="4">
    <source>
        <dbReference type="Proteomes" id="UP000562492"/>
    </source>
</evidence>
<dbReference type="Pfam" id="PF04264">
    <property type="entry name" value="YceI"/>
    <property type="match status" value="1"/>
</dbReference>
<organism evidence="3 4">
    <name type="scientific">Comamonas odontotermitis</name>
    <dbReference type="NCBI Taxonomy" id="379895"/>
    <lineage>
        <taxon>Bacteria</taxon>
        <taxon>Pseudomonadati</taxon>
        <taxon>Pseudomonadota</taxon>
        <taxon>Betaproteobacteria</taxon>
        <taxon>Burkholderiales</taxon>
        <taxon>Comamonadaceae</taxon>
        <taxon>Comamonas</taxon>
    </lineage>
</organism>
<protein>
    <submittedName>
        <fullName evidence="3">Polyisoprenoid-binding protein YceI</fullName>
    </submittedName>
</protein>
<proteinExistence type="predicted"/>
<dbReference type="InterPro" id="IPR036761">
    <property type="entry name" value="TTHA0802/YceI-like_sf"/>
</dbReference>
<dbReference type="PANTHER" id="PTHR34406:SF1">
    <property type="entry name" value="PROTEIN YCEI"/>
    <property type="match status" value="1"/>
</dbReference>
<dbReference type="Gene3D" id="2.40.128.110">
    <property type="entry name" value="Lipid/polyisoprenoid-binding, YceI-like"/>
    <property type="match status" value="1"/>
</dbReference>
<feature type="chain" id="PRO_5047169655" evidence="1">
    <location>
        <begin position="26"/>
        <end position="191"/>
    </location>
</feature>
<dbReference type="EMBL" id="JACHKZ010000015">
    <property type="protein sequence ID" value="MBB6578512.1"/>
    <property type="molecule type" value="Genomic_DNA"/>
</dbReference>
<evidence type="ECO:0000256" key="1">
    <source>
        <dbReference type="SAM" id="SignalP"/>
    </source>
</evidence>
<comment type="caution">
    <text evidence="3">The sequence shown here is derived from an EMBL/GenBank/DDBJ whole genome shotgun (WGS) entry which is preliminary data.</text>
</comment>
<dbReference type="RefSeq" id="WP_184709030.1">
    <property type="nucleotide sequence ID" value="NZ_JACHKZ010000015.1"/>
</dbReference>
<keyword evidence="4" id="KW-1185">Reference proteome</keyword>
<feature type="signal peptide" evidence="1">
    <location>
        <begin position="1"/>
        <end position="25"/>
    </location>
</feature>
<accession>A0ABR6RH82</accession>
<dbReference type="InterPro" id="IPR007372">
    <property type="entry name" value="Lipid/polyisoprenoid-bd_YceI"/>
</dbReference>
<sequence length="191" mass="19931">MSSFFKTTLIATALGAAAFAVPAFAQQALVPAQSAVNFEAKQMGVPIKGHFQKFDAKIAFDAAKPEASKIHFTVDTGSATMGAKETDAELPKAEWFNVAKFPQATFDSSAVKALGGGKFQVDGTLTIKGNAQKVSLPVTLAQSGTTTTATGTLPLKRLAFKIGDGDWADTSMVADEVNVQFKLALTGVGKI</sequence>
<evidence type="ECO:0000313" key="3">
    <source>
        <dbReference type="EMBL" id="MBB6578512.1"/>
    </source>
</evidence>
<dbReference type="SMART" id="SM00867">
    <property type="entry name" value="YceI"/>
    <property type="match status" value="1"/>
</dbReference>
<dbReference type="PANTHER" id="PTHR34406">
    <property type="entry name" value="PROTEIN YCEI"/>
    <property type="match status" value="1"/>
</dbReference>